<dbReference type="Gene3D" id="3.40.50.2000">
    <property type="entry name" value="Glycogen Phosphorylase B"/>
    <property type="match status" value="2"/>
</dbReference>
<dbReference type="PANTHER" id="PTHR46401">
    <property type="entry name" value="GLYCOSYLTRANSFERASE WBBK-RELATED"/>
    <property type="match status" value="1"/>
</dbReference>
<proteinExistence type="predicted"/>
<keyword evidence="1" id="KW-0808">Transferase</keyword>
<dbReference type="GO" id="GO:0016757">
    <property type="term" value="F:glycosyltransferase activity"/>
    <property type="evidence" value="ECO:0007669"/>
    <property type="project" value="InterPro"/>
</dbReference>
<dbReference type="CDD" id="cd03801">
    <property type="entry name" value="GT4_PimA-like"/>
    <property type="match status" value="1"/>
</dbReference>
<dbReference type="Pfam" id="PF13439">
    <property type="entry name" value="Glyco_transf_4"/>
    <property type="match status" value="1"/>
</dbReference>
<feature type="domain" description="Glycosyl transferase family 1" evidence="2">
    <location>
        <begin position="224"/>
        <end position="383"/>
    </location>
</feature>
<dbReference type="InterPro" id="IPR001296">
    <property type="entry name" value="Glyco_trans_1"/>
</dbReference>
<sequence length="412" mass="46796">MKIGLLSYRSNPFSGGQGIYLKHLSLALLNLGHEVDVISGPPYPDLHEDIKLIKIPSLNLFELEDSLRLRSFRSRFLLNPTDLIEWLGILSGGFPEPYTFGRRVEKYLKESSIEYDLLHDNQSLSYALLDIQKRTPLVTTIHHPITKDHKLELESAKNWKQRLSTNRWHNFLKMQKKVAPELNRIICPSNQSKEDVIKEFKVNSSKLEVVLNGIDLETFNLKDHIEKTPFKVVTTASADIPLKGLRYLINALPSVLQDYPKCTLSVIGRAKANGETKKQIKRLGLESKISFHSELSEQDIVELYSSSEIAVIPSLYEGFGFGAGEAMACGIPLISTHSGGLKEVVGEAAIKVKSRDSEALSLAIKDLFSNSDKRAYYKRVGRERMEKEFQWLNSAKKYVEIFEEEIDRFKTN</sequence>
<name>A0A381W049_9ZZZZ</name>
<accession>A0A381W049</accession>
<evidence type="ECO:0000313" key="4">
    <source>
        <dbReference type="EMBL" id="SVA45852.1"/>
    </source>
</evidence>
<dbReference type="GO" id="GO:0009103">
    <property type="term" value="P:lipopolysaccharide biosynthetic process"/>
    <property type="evidence" value="ECO:0007669"/>
    <property type="project" value="TreeGrafter"/>
</dbReference>
<gene>
    <name evidence="4" type="ORF">METZ01_LOCUS98706</name>
</gene>
<evidence type="ECO:0000259" key="2">
    <source>
        <dbReference type="Pfam" id="PF00534"/>
    </source>
</evidence>
<organism evidence="4">
    <name type="scientific">marine metagenome</name>
    <dbReference type="NCBI Taxonomy" id="408172"/>
    <lineage>
        <taxon>unclassified sequences</taxon>
        <taxon>metagenomes</taxon>
        <taxon>ecological metagenomes</taxon>
    </lineage>
</organism>
<dbReference type="Pfam" id="PF00534">
    <property type="entry name" value="Glycos_transf_1"/>
    <property type="match status" value="1"/>
</dbReference>
<dbReference type="AlphaFoldDB" id="A0A381W049"/>
<dbReference type="EMBL" id="UINC01010294">
    <property type="protein sequence ID" value="SVA45852.1"/>
    <property type="molecule type" value="Genomic_DNA"/>
</dbReference>
<reference evidence="4" key="1">
    <citation type="submission" date="2018-05" db="EMBL/GenBank/DDBJ databases">
        <authorList>
            <person name="Lanie J.A."/>
            <person name="Ng W.-L."/>
            <person name="Kazmierczak K.M."/>
            <person name="Andrzejewski T.M."/>
            <person name="Davidsen T.M."/>
            <person name="Wayne K.J."/>
            <person name="Tettelin H."/>
            <person name="Glass J.I."/>
            <person name="Rusch D."/>
            <person name="Podicherti R."/>
            <person name="Tsui H.-C.T."/>
            <person name="Winkler M.E."/>
        </authorList>
    </citation>
    <scope>NUCLEOTIDE SEQUENCE</scope>
</reference>
<dbReference type="PANTHER" id="PTHR46401:SF2">
    <property type="entry name" value="GLYCOSYLTRANSFERASE WBBK-RELATED"/>
    <property type="match status" value="1"/>
</dbReference>
<feature type="domain" description="Glycosyltransferase subfamily 4-like N-terminal" evidence="3">
    <location>
        <begin position="15"/>
        <end position="217"/>
    </location>
</feature>
<dbReference type="InterPro" id="IPR028098">
    <property type="entry name" value="Glyco_trans_4-like_N"/>
</dbReference>
<evidence type="ECO:0000259" key="3">
    <source>
        <dbReference type="Pfam" id="PF13439"/>
    </source>
</evidence>
<protein>
    <recommendedName>
        <fullName evidence="5">Glycosyl transferase family 1 domain-containing protein</fullName>
    </recommendedName>
</protein>
<evidence type="ECO:0008006" key="5">
    <source>
        <dbReference type="Google" id="ProtNLM"/>
    </source>
</evidence>
<evidence type="ECO:0000256" key="1">
    <source>
        <dbReference type="ARBA" id="ARBA00022679"/>
    </source>
</evidence>
<dbReference type="SUPFAM" id="SSF53756">
    <property type="entry name" value="UDP-Glycosyltransferase/glycogen phosphorylase"/>
    <property type="match status" value="1"/>
</dbReference>